<dbReference type="InterPro" id="IPR039424">
    <property type="entry name" value="SBP_5"/>
</dbReference>
<dbReference type="InterPro" id="IPR000914">
    <property type="entry name" value="SBP_5_dom"/>
</dbReference>
<dbReference type="FunFam" id="3.10.105.10:FF:000001">
    <property type="entry name" value="Oligopeptide ABC transporter, oligopeptide-binding protein"/>
    <property type="match status" value="1"/>
</dbReference>
<dbReference type="CDD" id="cd08504">
    <property type="entry name" value="PBP2_OppA"/>
    <property type="match status" value="1"/>
</dbReference>
<dbReference type="GO" id="GO:0015833">
    <property type="term" value="P:peptide transport"/>
    <property type="evidence" value="ECO:0007669"/>
    <property type="project" value="TreeGrafter"/>
</dbReference>
<name>A0A5C5V196_9BACT</name>
<dbReference type="AlphaFoldDB" id="A0A5C5V196"/>
<dbReference type="Gene3D" id="3.90.76.10">
    <property type="entry name" value="Dipeptide-binding Protein, Domain 1"/>
    <property type="match status" value="2"/>
</dbReference>
<reference evidence="2 3" key="1">
    <citation type="submission" date="2019-02" db="EMBL/GenBank/DDBJ databases">
        <title>Deep-cultivation of Planctomycetes and their phenomic and genomic characterization uncovers novel biology.</title>
        <authorList>
            <person name="Wiegand S."/>
            <person name="Jogler M."/>
            <person name="Boedeker C."/>
            <person name="Pinto D."/>
            <person name="Vollmers J."/>
            <person name="Rivas-Marin E."/>
            <person name="Kohn T."/>
            <person name="Peeters S.H."/>
            <person name="Heuer A."/>
            <person name="Rast P."/>
            <person name="Oberbeckmann S."/>
            <person name="Bunk B."/>
            <person name="Jeske O."/>
            <person name="Meyerdierks A."/>
            <person name="Storesund J.E."/>
            <person name="Kallscheuer N."/>
            <person name="Luecker S."/>
            <person name="Lage O.M."/>
            <person name="Pohl T."/>
            <person name="Merkel B.J."/>
            <person name="Hornburger P."/>
            <person name="Mueller R.-W."/>
            <person name="Bruemmer F."/>
            <person name="Labrenz M."/>
            <person name="Spormann A.M."/>
            <person name="Op Den Camp H."/>
            <person name="Overmann J."/>
            <person name="Amann R."/>
            <person name="Jetten M.S.M."/>
            <person name="Mascher T."/>
            <person name="Medema M.H."/>
            <person name="Devos D.P."/>
            <person name="Kaster A.-K."/>
            <person name="Ovreas L."/>
            <person name="Rohde M."/>
            <person name="Galperin M.Y."/>
            <person name="Jogler C."/>
        </authorList>
    </citation>
    <scope>NUCLEOTIDE SEQUENCE [LARGE SCALE GENOMIC DNA]</scope>
    <source>
        <strain evidence="2 3">KOR34</strain>
    </source>
</reference>
<feature type="domain" description="Solute-binding protein family 5" evidence="1">
    <location>
        <begin position="77"/>
        <end position="158"/>
    </location>
</feature>
<keyword evidence="3" id="KW-1185">Reference proteome</keyword>
<dbReference type="PANTHER" id="PTHR30290:SF83">
    <property type="entry name" value="ABC TRANSPORTER SUBSTRATE-BINDING PROTEIN"/>
    <property type="match status" value="1"/>
</dbReference>
<protein>
    <submittedName>
        <fullName evidence="2">Periplasmic oligopeptide-binding protein</fullName>
    </submittedName>
</protein>
<gene>
    <name evidence="2" type="primary">oppA</name>
    <name evidence="2" type="ORF">KOR34_41470</name>
</gene>
<comment type="caution">
    <text evidence="2">The sequence shown here is derived from an EMBL/GenBank/DDBJ whole genome shotgun (WGS) entry which is preliminary data.</text>
</comment>
<dbReference type="Gene3D" id="3.10.105.10">
    <property type="entry name" value="Dipeptide-binding Protein, Domain 3"/>
    <property type="match status" value="1"/>
</dbReference>
<dbReference type="Proteomes" id="UP000316714">
    <property type="component" value="Unassembled WGS sequence"/>
</dbReference>
<proteinExistence type="predicted"/>
<dbReference type="Pfam" id="PF00496">
    <property type="entry name" value="SBP_bac_5"/>
    <property type="match status" value="2"/>
</dbReference>
<dbReference type="PIRSF" id="PIRSF002741">
    <property type="entry name" value="MppA"/>
    <property type="match status" value="1"/>
</dbReference>
<organism evidence="2 3">
    <name type="scientific">Posidoniimonas corsicana</name>
    <dbReference type="NCBI Taxonomy" id="1938618"/>
    <lineage>
        <taxon>Bacteria</taxon>
        <taxon>Pseudomonadati</taxon>
        <taxon>Planctomycetota</taxon>
        <taxon>Planctomycetia</taxon>
        <taxon>Pirellulales</taxon>
        <taxon>Lacipirellulaceae</taxon>
        <taxon>Posidoniimonas</taxon>
    </lineage>
</organism>
<dbReference type="GO" id="GO:0030288">
    <property type="term" value="C:outer membrane-bounded periplasmic space"/>
    <property type="evidence" value="ECO:0007669"/>
    <property type="project" value="UniProtKB-ARBA"/>
</dbReference>
<evidence type="ECO:0000313" key="2">
    <source>
        <dbReference type="EMBL" id="TWT32384.1"/>
    </source>
</evidence>
<dbReference type="RefSeq" id="WP_146567704.1">
    <property type="nucleotide sequence ID" value="NZ_SIHJ01000003.1"/>
</dbReference>
<dbReference type="SUPFAM" id="SSF53850">
    <property type="entry name" value="Periplasmic binding protein-like II"/>
    <property type="match status" value="1"/>
</dbReference>
<feature type="domain" description="Solute-binding protein family 5" evidence="1">
    <location>
        <begin position="191"/>
        <end position="540"/>
    </location>
</feature>
<accession>A0A5C5V196</accession>
<sequence length="644" mass="73187">MTQRLLISALLLIGLVAGLGWLVSLGRLPPADFSFSNGTEVQSLDPAVVSGAPEGRILWSIFECLVQLDPETRQALPGVAESWEVSEDGRTYTWRLRDDARWSNGDPVTAHDFYYTYRRFLDPLTSAKYAQAMWHVKNGERYTLGASVLKPGDKVEVELHEAPDGALPHARGQVLRGELKAIERDSQFRDEEVTSKDFAKQHTLVLDVEGAERRFRMTGRTEQSDEWEPCKAVLLDFSEVGVRVVDDHTLVTELSNPTPFWPELIGFYAMSPVNQTCIETHGWPDWTAPENIVTNGPYRIQFRRIRDRIRLVKSDNYWDRDNVALEVIDALVVDSLITAFNLYETGQIDWSYTNPKLINRELLKEQPPRPDFNPARQLATYYYNFNTTREPLNDVRVRKALALALDRDQILDTVGAGEPPAYSLVPPGMPGYTSQECAANNVEEARRLLAEAGYPEGVGFPRLEILYNSGAEEHETIAELVRKQWQERLGISISGRKEEWGTYLSNSAQLNYDICRRSWIGDYLDPNTFLDMYVSNNGNNQSGYAVPEYDALIAAAAAETDPEKRMRILEQAERMLMDAQPLLPVYTYVSSNLVRPKIRGFYNNLQDSHPLRRLWIDPDLEGPNEYMADAPLYNQPQAGQEDQE</sequence>
<evidence type="ECO:0000313" key="3">
    <source>
        <dbReference type="Proteomes" id="UP000316714"/>
    </source>
</evidence>
<dbReference type="Gene3D" id="3.40.190.10">
    <property type="entry name" value="Periplasmic binding protein-like II"/>
    <property type="match status" value="2"/>
</dbReference>
<dbReference type="GO" id="GO:1904680">
    <property type="term" value="F:peptide transmembrane transporter activity"/>
    <property type="evidence" value="ECO:0007669"/>
    <property type="project" value="TreeGrafter"/>
</dbReference>
<dbReference type="OrthoDB" id="9801912at2"/>
<dbReference type="InterPro" id="IPR030678">
    <property type="entry name" value="Peptide/Ni-bd"/>
</dbReference>
<dbReference type="GO" id="GO:0043190">
    <property type="term" value="C:ATP-binding cassette (ABC) transporter complex"/>
    <property type="evidence" value="ECO:0007669"/>
    <property type="project" value="InterPro"/>
</dbReference>
<evidence type="ECO:0000259" key="1">
    <source>
        <dbReference type="Pfam" id="PF00496"/>
    </source>
</evidence>
<dbReference type="EMBL" id="SIHJ01000003">
    <property type="protein sequence ID" value="TWT32384.1"/>
    <property type="molecule type" value="Genomic_DNA"/>
</dbReference>
<dbReference type="PANTHER" id="PTHR30290">
    <property type="entry name" value="PERIPLASMIC BINDING COMPONENT OF ABC TRANSPORTER"/>
    <property type="match status" value="1"/>
</dbReference>